<dbReference type="EMBL" id="JAGEOK010000048">
    <property type="protein sequence ID" value="MBO2444564.1"/>
    <property type="molecule type" value="Genomic_DNA"/>
</dbReference>
<dbReference type="InterPro" id="IPR054384">
    <property type="entry name" value="SecDF_P1_head"/>
</dbReference>
<feature type="domain" description="SecDF P1 head subdomain" evidence="3">
    <location>
        <begin position="174"/>
        <end position="258"/>
    </location>
</feature>
<keyword evidence="2" id="KW-0472">Membrane</keyword>
<name>A0ABS3RG51_9ACTN</name>
<proteinExistence type="predicted"/>
<organism evidence="4 5">
    <name type="scientific">Actinomadura nitritigenes</name>
    <dbReference type="NCBI Taxonomy" id="134602"/>
    <lineage>
        <taxon>Bacteria</taxon>
        <taxon>Bacillati</taxon>
        <taxon>Actinomycetota</taxon>
        <taxon>Actinomycetes</taxon>
        <taxon>Streptosporangiales</taxon>
        <taxon>Thermomonosporaceae</taxon>
        <taxon>Actinomadura</taxon>
    </lineage>
</organism>
<evidence type="ECO:0000259" key="3">
    <source>
        <dbReference type="Pfam" id="PF22599"/>
    </source>
</evidence>
<dbReference type="Gene3D" id="3.30.1360.200">
    <property type="match status" value="1"/>
</dbReference>
<keyword evidence="2" id="KW-0812">Transmembrane</keyword>
<evidence type="ECO:0000313" key="5">
    <source>
        <dbReference type="Proteomes" id="UP000666915"/>
    </source>
</evidence>
<comment type="caution">
    <text evidence="4">The sequence shown here is derived from an EMBL/GenBank/DDBJ whole genome shotgun (WGS) entry which is preliminary data.</text>
</comment>
<evidence type="ECO:0000256" key="2">
    <source>
        <dbReference type="SAM" id="Phobius"/>
    </source>
</evidence>
<evidence type="ECO:0000256" key="1">
    <source>
        <dbReference type="SAM" id="MobiDB-lite"/>
    </source>
</evidence>
<feature type="transmembrane region" description="Helical" evidence="2">
    <location>
        <begin position="89"/>
        <end position="112"/>
    </location>
</feature>
<dbReference type="RefSeq" id="WP_208273109.1">
    <property type="nucleotide sequence ID" value="NZ_BAAAGM010000004.1"/>
</dbReference>
<feature type="region of interest" description="Disordered" evidence="1">
    <location>
        <begin position="1"/>
        <end position="81"/>
    </location>
</feature>
<feature type="compositionally biased region" description="Pro residues" evidence="1">
    <location>
        <begin position="11"/>
        <end position="63"/>
    </location>
</feature>
<dbReference type="Proteomes" id="UP000666915">
    <property type="component" value="Unassembled WGS sequence"/>
</dbReference>
<sequence length="266" mass="26559">MAQPPDEPPEPLEPFRPPPPIYAPPPSGEGPPPPPYAPSPPVGMPPPGPPLPGTPPDAPPPGAAPAAYPLPGADVRYPPPARPPRRTPLIIGGAVALVLLLVAAGAAVYLAAGGGDGDGYDGGPTDLRQPLTLQQVAAVSQAPCAAGTLPEASGTSCYRLAGGGMTVRRVERMKAEPPSGVTTSWTIQIGLTRADAQAFAGLTAAAARQQPGTPGQQIAMVVGGRVLSAPAVNGGPITGGSLQITGSFTRGQAEDLVARIAGRRPS</sequence>
<protein>
    <recommendedName>
        <fullName evidence="3">SecDF P1 head subdomain domain-containing protein</fullName>
    </recommendedName>
</protein>
<dbReference type="Pfam" id="PF22599">
    <property type="entry name" value="SecDF_P1_head"/>
    <property type="match status" value="1"/>
</dbReference>
<evidence type="ECO:0000313" key="4">
    <source>
        <dbReference type="EMBL" id="MBO2444564.1"/>
    </source>
</evidence>
<gene>
    <name evidence="4" type="ORF">J4557_44315</name>
</gene>
<keyword evidence="2" id="KW-1133">Transmembrane helix</keyword>
<keyword evidence="5" id="KW-1185">Reference proteome</keyword>
<reference evidence="4 5" key="1">
    <citation type="submission" date="2021-03" db="EMBL/GenBank/DDBJ databases">
        <authorList>
            <person name="Kanchanasin P."/>
            <person name="Saeng-In P."/>
            <person name="Phongsopitanun W."/>
            <person name="Yuki M."/>
            <person name="Kudo T."/>
            <person name="Ohkuma M."/>
            <person name="Tanasupawat S."/>
        </authorList>
    </citation>
    <scope>NUCLEOTIDE SEQUENCE [LARGE SCALE GENOMIC DNA]</scope>
    <source>
        <strain evidence="4 5">L46</strain>
    </source>
</reference>
<accession>A0ABS3RG51</accession>
<feature type="compositionally biased region" description="Low complexity" evidence="1">
    <location>
        <begin position="64"/>
        <end position="73"/>
    </location>
</feature>